<comment type="caution">
    <text evidence="1">The sequence shown here is derived from an EMBL/GenBank/DDBJ whole genome shotgun (WGS) entry which is preliminary data.</text>
</comment>
<reference evidence="1 2" key="1">
    <citation type="submission" date="2008-10" db="EMBL/GenBank/DDBJ databases">
        <title>Draft genome sequence of Bifidobacterium catenulatum (DSM 16992).</title>
        <authorList>
            <person name="Sudarsanam P."/>
            <person name="Ley R."/>
            <person name="Guruge J."/>
            <person name="Turnbaugh P.J."/>
            <person name="Mahowald M."/>
            <person name="Liep D."/>
            <person name="Gordon J."/>
        </authorList>
    </citation>
    <scope>NUCLEOTIDE SEQUENCE [LARGE SCALE GENOMIC DNA]</scope>
    <source>
        <strain evidence="1 2">DSM 16992</strain>
    </source>
</reference>
<protein>
    <submittedName>
        <fullName evidence="1">Uncharacterized protein</fullName>
    </submittedName>
</protein>
<dbReference type="AlphaFoldDB" id="B6XW31"/>
<reference evidence="1 2" key="2">
    <citation type="submission" date="2008-10" db="EMBL/GenBank/DDBJ databases">
        <authorList>
            <person name="Fulton L."/>
            <person name="Clifton S."/>
            <person name="Fulton B."/>
            <person name="Xu J."/>
            <person name="Minx P."/>
            <person name="Pepin K.H."/>
            <person name="Johnson M."/>
            <person name="Bhonagiri V."/>
            <person name="Nash W.E."/>
            <person name="Mardis E.R."/>
            <person name="Wilson R.K."/>
        </authorList>
    </citation>
    <scope>NUCLEOTIDE SEQUENCE [LARGE SCALE GENOMIC DNA]</scope>
    <source>
        <strain evidence="1 2">DSM 16992</strain>
    </source>
</reference>
<sequence>MVDEALGPRQITHHSTLSSLRQSCFRFYAGNTADDYISILRNHKKLQESSKRA</sequence>
<organism evidence="1 2">
    <name type="scientific">Bifidobacterium catenulatum DSM 16992 = JCM 1194 = LMG 11043</name>
    <dbReference type="NCBI Taxonomy" id="566552"/>
    <lineage>
        <taxon>Bacteria</taxon>
        <taxon>Bacillati</taxon>
        <taxon>Actinomycetota</taxon>
        <taxon>Actinomycetes</taxon>
        <taxon>Bifidobacteriales</taxon>
        <taxon>Bifidobacteriaceae</taxon>
        <taxon>Bifidobacterium</taxon>
    </lineage>
</organism>
<evidence type="ECO:0000313" key="1">
    <source>
        <dbReference type="EMBL" id="EEB21150.1"/>
    </source>
</evidence>
<accession>B6XW31</accession>
<name>B6XW31_9BIFI</name>
<proteinExistence type="predicted"/>
<dbReference type="Proteomes" id="UP000003882">
    <property type="component" value="Unassembled WGS sequence"/>
</dbReference>
<gene>
    <name evidence="1" type="ORF">BIFCAT_01420</name>
</gene>
<dbReference type="EMBL" id="ABXY01000020">
    <property type="protein sequence ID" value="EEB21150.1"/>
    <property type="molecule type" value="Genomic_DNA"/>
</dbReference>
<evidence type="ECO:0000313" key="2">
    <source>
        <dbReference type="Proteomes" id="UP000003882"/>
    </source>
</evidence>